<dbReference type="InterPro" id="IPR000572">
    <property type="entry name" value="OxRdtase_Mopterin-bd_dom"/>
</dbReference>
<evidence type="ECO:0000313" key="8">
    <source>
        <dbReference type="Proteomes" id="UP000238308"/>
    </source>
</evidence>
<comment type="caution">
    <text evidence="7">The sequence shown here is derived from an EMBL/GenBank/DDBJ whole genome shotgun (WGS) entry which is preliminary data.</text>
</comment>
<dbReference type="Pfam" id="PF00174">
    <property type="entry name" value="Oxidored_molyb"/>
    <property type="match status" value="1"/>
</dbReference>
<dbReference type="Gene3D" id="2.60.40.650">
    <property type="match status" value="1"/>
</dbReference>
<dbReference type="EMBL" id="PVTV01000011">
    <property type="protein sequence ID" value="PRY99143.1"/>
    <property type="molecule type" value="Genomic_DNA"/>
</dbReference>
<dbReference type="SUPFAM" id="SSF56524">
    <property type="entry name" value="Oxidoreductase molybdopterin-binding domain"/>
    <property type="match status" value="1"/>
</dbReference>
<dbReference type="InterPro" id="IPR006311">
    <property type="entry name" value="TAT_signal"/>
</dbReference>
<dbReference type="FunFam" id="3.90.420.10:FF:000006">
    <property type="entry name" value="Sulfur dehydrogenase subunit SoxC"/>
    <property type="match status" value="1"/>
</dbReference>
<evidence type="ECO:0000259" key="5">
    <source>
        <dbReference type="Pfam" id="PF00174"/>
    </source>
</evidence>
<evidence type="ECO:0000256" key="3">
    <source>
        <dbReference type="ARBA" id="ARBA00022723"/>
    </source>
</evidence>
<dbReference type="GO" id="GO:0043546">
    <property type="term" value="F:molybdopterin cofactor binding"/>
    <property type="evidence" value="ECO:0007669"/>
    <property type="project" value="TreeGrafter"/>
</dbReference>
<gene>
    <name evidence="7" type="ORF">BCM14_0584</name>
</gene>
<dbReference type="PANTHER" id="PTHR19372">
    <property type="entry name" value="SULFITE REDUCTASE"/>
    <property type="match status" value="1"/>
</dbReference>
<dbReference type="Proteomes" id="UP000238308">
    <property type="component" value="Unassembled WGS sequence"/>
</dbReference>
<evidence type="ECO:0000313" key="7">
    <source>
        <dbReference type="EMBL" id="PRY99143.1"/>
    </source>
</evidence>
<dbReference type="GO" id="GO:0030151">
    <property type="term" value="F:molybdenum ion binding"/>
    <property type="evidence" value="ECO:0007669"/>
    <property type="project" value="InterPro"/>
</dbReference>
<feature type="domain" description="Oxidoreductase molybdopterin-binding" evidence="5">
    <location>
        <begin position="138"/>
        <end position="300"/>
    </location>
</feature>
<keyword evidence="8" id="KW-1185">Reference proteome</keyword>
<dbReference type="GO" id="GO:0008482">
    <property type="term" value="F:sulfite oxidase activity"/>
    <property type="evidence" value="ECO:0007669"/>
    <property type="project" value="TreeGrafter"/>
</dbReference>
<name>A0A2T0XJM5_9BURK</name>
<dbReference type="Gene3D" id="3.90.420.10">
    <property type="entry name" value="Oxidoreductase, molybdopterin-binding domain"/>
    <property type="match status" value="1"/>
</dbReference>
<dbReference type="NCBIfam" id="TIGR04555">
    <property type="entry name" value="sulfite_DH_soxC"/>
    <property type="match status" value="1"/>
</dbReference>
<feature type="domain" description="Moybdenum cofactor oxidoreductase dimerisation" evidence="6">
    <location>
        <begin position="321"/>
        <end position="435"/>
    </location>
</feature>
<reference evidence="7 8" key="1">
    <citation type="submission" date="2018-03" db="EMBL/GenBank/DDBJ databases">
        <title>Genomic Encyclopedia of Type Strains, Phase III (KMG-III): the genomes of soil and plant-associated and newly described type strains.</title>
        <authorList>
            <person name="Whitman W."/>
        </authorList>
    </citation>
    <scope>NUCLEOTIDE SEQUENCE [LARGE SCALE GENOMIC DNA]</scope>
    <source>
        <strain evidence="7 8">MWH-P2sevCIIIb</strain>
    </source>
</reference>
<keyword evidence="2" id="KW-0500">Molybdenum</keyword>
<dbReference type="InterPro" id="IPR005066">
    <property type="entry name" value="MoCF_OxRdtse_dimer"/>
</dbReference>
<evidence type="ECO:0000256" key="1">
    <source>
        <dbReference type="ARBA" id="ARBA00001924"/>
    </source>
</evidence>
<accession>A0A2T0XJM5</accession>
<keyword evidence="3" id="KW-0479">Metal-binding</keyword>
<dbReference type="GO" id="GO:0006790">
    <property type="term" value="P:sulfur compound metabolic process"/>
    <property type="evidence" value="ECO:0007669"/>
    <property type="project" value="TreeGrafter"/>
</dbReference>
<organism evidence="7 8">
    <name type="scientific">Jezberella montanilacus</name>
    <dbReference type="NCBI Taxonomy" id="323426"/>
    <lineage>
        <taxon>Bacteria</taxon>
        <taxon>Pseudomonadati</taxon>
        <taxon>Pseudomonadota</taxon>
        <taxon>Betaproteobacteria</taxon>
        <taxon>Burkholderiales</taxon>
        <taxon>Alcaligenaceae</taxon>
        <taxon>Jezberella</taxon>
    </lineage>
</organism>
<protein>
    <submittedName>
        <fullName evidence="7">Sulfane dehydrogenase subunit SoxC</fullName>
    </submittedName>
</protein>
<dbReference type="PANTHER" id="PTHR19372:SF7">
    <property type="entry name" value="SULFITE OXIDASE, MITOCHONDRIAL"/>
    <property type="match status" value="1"/>
</dbReference>
<dbReference type="PRINTS" id="PR00407">
    <property type="entry name" value="EUMOPTERIN"/>
</dbReference>
<keyword evidence="4" id="KW-0560">Oxidoreductase</keyword>
<dbReference type="InterPro" id="IPR008335">
    <property type="entry name" value="Mopterin_OxRdtase_euk"/>
</dbReference>
<proteinExistence type="predicted"/>
<comment type="cofactor">
    <cofactor evidence="1">
        <name>Mo-molybdopterin</name>
        <dbReference type="ChEBI" id="CHEBI:71302"/>
    </cofactor>
</comment>
<dbReference type="PROSITE" id="PS51318">
    <property type="entry name" value="TAT"/>
    <property type="match status" value="1"/>
</dbReference>
<sequence>MYGINKDPRSSDQSDDKHNEIAMIKDDKTALTRRKTALTRRRFIQTGFALSAGTAGSLAFNNAQAQFDSQGNLLVAPWTKKTGSDFLTPPYGVPSKYEKGVVRILPTPAAAFPTASRTPLQNLYGIITPNGLIFERHHAGVPDIDPDAHRLVIHGLVDRPLMLTMNDLVRFPSVSMIYFLECSGNGSAELKKRTGTTVQETHGLLSCCEWTGVRLSTVLAETGVKSSAKWLLAEGSDGAAMTRSIPMQKAMDDALLVYAQNGEMLRPEQGYPLRLFLPGYEGNTNIKWLRRLKLGTEPWQTREETSTYTDLGAGGKALQFTFEMGVKSVITQPSGGMRLKQAGFYEITGFAWTGAGKIRSVDVSIDGGKSWDQAALQEPVLNKSLTRFRYPWMWKGEPTVLLSRASDSSGAIQPTVDEVLKLRSANSVYHNNAIQPWLVTANGEVSNGR</sequence>
<evidence type="ECO:0000256" key="4">
    <source>
        <dbReference type="ARBA" id="ARBA00023002"/>
    </source>
</evidence>
<dbReference type="Pfam" id="PF03404">
    <property type="entry name" value="Mo-co_dimer"/>
    <property type="match status" value="1"/>
</dbReference>
<dbReference type="AlphaFoldDB" id="A0A2T0XJM5"/>
<evidence type="ECO:0000256" key="2">
    <source>
        <dbReference type="ARBA" id="ARBA00022505"/>
    </source>
</evidence>
<dbReference type="SUPFAM" id="SSF81296">
    <property type="entry name" value="E set domains"/>
    <property type="match status" value="1"/>
</dbReference>
<dbReference type="GO" id="GO:0020037">
    <property type="term" value="F:heme binding"/>
    <property type="evidence" value="ECO:0007669"/>
    <property type="project" value="TreeGrafter"/>
</dbReference>
<dbReference type="InterPro" id="IPR014756">
    <property type="entry name" value="Ig_E-set"/>
</dbReference>
<dbReference type="FunFam" id="2.60.40.650:FF:000004">
    <property type="entry name" value="Sulfite oxidase, putative"/>
    <property type="match status" value="1"/>
</dbReference>
<evidence type="ECO:0000259" key="6">
    <source>
        <dbReference type="Pfam" id="PF03404"/>
    </source>
</evidence>
<dbReference type="InterPro" id="IPR030835">
    <property type="entry name" value="Sulfite_DH_SoxC"/>
</dbReference>
<dbReference type="InterPro" id="IPR036374">
    <property type="entry name" value="OxRdtase_Mopterin-bd_sf"/>
</dbReference>